<evidence type="ECO:0000313" key="14">
    <source>
        <dbReference type="Proteomes" id="UP000193884"/>
    </source>
</evidence>
<name>A0ABX3X5I5_9BRAD</name>
<dbReference type="InterPro" id="IPR037951">
    <property type="entry name" value="MopB_CT_YdeP"/>
</dbReference>
<proteinExistence type="inferred from homology"/>
<feature type="domain" description="Molybdopterin dinucleotide-binding" evidence="12">
    <location>
        <begin position="651"/>
        <end position="759"/>
    </location>
</feature>
<dbReference type="InterPro" id="IPR006657">
    <property type="entry name" value="MoPterin_dinucl-bd_dom"/>
</dbReference>
<evidence type="ECO:0000256" key="4">
    <source>
        <dbReference type="ARBA" id="ARBA00022485"/>
    </source>
</evidence>
<comment type="cofactor">
    <cofactor evidence="2">
        <name>[4Fe-4S] cluster</name>
        <dbReference type="ChEBI" id="CHEBI:49883"/>
    </cofactor>
</comment>
<dbReference type="Gene3D" id="3.40.50.740">
    <property type="match status" value="1"/>
</dbReference>
<sequence>MARPNEAGDHTPDTVEYDGPAGGWGSLKGIARIFSKEWDSPAALNTLRRQNKPKGFMCVSCSWAKPADYHAFEFCENGAKATLWELTSRRCTPDFFAEHTVTELLSWSDYDLEQQGRLTHPLRYDSTTDKYVPCSWDEAFHAIGSQLRALDPKSVVFYSSGRASLETSYLYALFARAYGTNNLPDSSNMCHETTSVALKKLIGAGVGTVVFDDLSNCDAMFFFGQNTGSNSPRFLHPLQDAAKRGVQIITFNPVREKGLEVFINPQNPTEMLTGKATQISSQYHQVKVGGDIAVIVGICKHVFAADDAAKQQGKRVIDAPFVGQHTHGFEEFEARVRATSWDEIEIASGLSRSVIEGAAQVYVEADRVIGIYGMGLTQHVHGFQNVAMLVNMLLLKGNIGRDGTGISPVRGHSNVQGQRTVGISEKPELVPLDKYAKQFGFEPPREKGINTVETCEGVLAGKVKAFVGLGGNFVRAIPERSKMEAAWRGLELTVQIATKLNRSHLVHGKAAYLLPCLGRTEEDVQASGQQAVTMEDTFSCIQGSIGLRKPASEHLRSEVAIVAGLAKATLPPNPKLKWDEWVGNYDLIRNEIAETYPDEFHDFNARMFTPGGFYRGNSARERIWKTESGKAEFTAPETLTSTGFSDAPGRFRLLTMRSNDQFNTTIYGYSDRMRGIEGTRDVLLMNPDEIARAGLQEGQMVSLVSDAEDGILREVGPLKVTPFKLPDGCVGAYYPEMNPLIPLSHHDIYSKTPAAKSVPVRIRA</sequence>
<evidence type="ECO:0000256" key="9">
    <source>
        <dbReference type="ARBA" id="ARBA00023014"/>
    </source>
</evidence>
<feature type="region of interest" description="Disordered" evidence="10">
    <location>
        <begin position="1"/>
        <end position="20"/>
    </location>
</feature>
<dbReference type="PIRSF" id="PIRSF000144">
    <property type="entry name" value="CbbBc"/>
    <property type="match status" value="1"/>
</dbReference>
<dbReference type="CDD" id="cd02767">
    <property type="entry name" value="MopB_ydeP"/>
    <property type="match status" value="1"/>
</dbReference>
<comment type="cofactor">
    <cofactor evidence="1">
        <name>Mo-bis(molybdopterin guanine dinucleotide)</name>
        <dbReference type="ChEBI" id="CHEBI:60539"/>
    </cofactor>
</comment>
<protein>
    <submittedName>
        <fullName evidence="13">Formate dehydrogenase</fullName>
    </submittedName>
</protein>
<dbReference type="Gene3D" id="3.40.228.10">
    <property type="entry name" value="Dimethylsulfoxide Reductase, domain 2"/>
    <property type="match status" value="1"/>
</dbReference>
<evidence type="ECO:0000259" key="12">
    <source>
        <dbReference type="Pfam" id="PF01568"/>
    </source>
</evidence>
<dbReference type="InterPro" id="IPR041953">
    <property type="entry name" value="YdeP_MopB"/>
</dbReference>
<dbReference type="Gene3D" id="2.40.40.20">
    <property type="match status" value="1"/>
</dbReference>
<reference evidence="13 14" key="1">
    <citation type="submission" date="2017-03" db="EMBL/GenBank/DDBJ databases">
        <title>Whole genome sequences of fourteen strains of Bradyrhizobium canariense and one strain of Bradyrhizobium japonicum isolated from Lupinus (Papilionoideae: Genisteae) species in Algeria.</title>
        <authorList>
            <person name="Crovadore J."/>
            <person name="Chekireb D."/>
            <person name="Brachmann A."/>
            <person name="Chablais R."/>
            <person name="Cochard B."/>
            <person name="Lefort F."/>
        </authorList>
    </citation>
    <scope>NUCLEOTIDE SEQUENCE [LARGE SCALE GENOMIC DNA]</scope>
    <source>
        <strain evidence="13 14">UBMAN05</strain>
    </source>
</reference>
<evidence type="ECO:0000256" key="8">
    <source>
        <dbReference type="ARBA" id="ARBA00023004"/>
    </source>
</evidence>
<dbReference type="NCBIfam" id="TIGR01701">
    <property type="entry name" value="Fdhalpha-like"/>
    <property type="match status" value="1"/>
</dbReference>
<dbReference type="Pfam" id="PF00384">
    <property type="entry name" value="Molybdopterin"/>
    <property type="match status" value="1"/>
</dbReference>
<dbReference type="Pfam" id="PF01568">
    <property type="entry name" value="Molydop_binding"/>
    <property type="match status" value="1"/>
</dbReference>
<evidence type="ECO:0000256" key="6">
    <source>
        <dbReference type="ARBA" id="ARBA00022723"/>
    </source>
</evidence>
<dbReference type="PANTHER" id="PTHR43105">
    <property type="entry name" value="RESPIRATORY NITRATE REDUCTASE"/>
    <property type="match status" value="1"/>
</dbReference>
<evidence type="ECO:0000256" key="2">
    <source>
        <dbReference type="ARBA" id="ARBA00001966"/>
    </source>
</evidence>
<keyword evidence="14" id="KW-1185">Reference proteome</keyword>
<keyword evidence="4" id="KW-0004">4Fe-4S</keyword>
<evidence type="ECO:0000256" key="3">
    <source>
        <dbReference type="ARBA" id="ARBA00010312"/>
    </source>
</evidence>
<feature type="compositionally biased region" description="Basic and acidic residues" evidence="10">
    <location>
        <begin position="1"/>
        <end position="13"/>
    </location>
</feature>
<keyword evidence="7" id="KW-0560">Oxidoreductase</keyword>
<comment type="caution">
    <text evidence="13">The sequence shown here is derived from an EMBL/GenBank/DDBJ whole genome shotgun (WGS) entry which is preliminary data.</text>
</comment>
<keyword evidence="9" id="KW-0411">Iron-sulfur</keyword>
<dbReference type="SUPFAM" id="SSF53706">
    <property type="entry name" value="Formate dehydrogenase/DMSO reductase, domains 1-3"/>
    <property type="match status" value="1"/>
</dbReference>
<keyword evidence="8" id="KW-0408">Iron</keyword>
<dbReference type="InterPro" id="IPR006656">
    <property type="entry name" value="Mopterin_OxRdtase"/>
</dbReference>
<keyword evidence="6" id="KW-0479">Metal-binding</keyword>
<evidence type="ECO:0000256" key="5">
    <source>
        <dbReference type="ARBA" id="ARBA00022505"/>
    </source>
</evidence>
<evidence type="ECO:0000259" key="11">
    <source>
        <dbReference type="Pfam" id="PF00384"/>
    </source>
</evidence>
<dbReference type="SUPFAM" id="SSF50692">
    <property type="entry name" value="ADC-like"/>
    <property type="match status" value="1"/>
</dbReference>
<dbReference type="RefSeq" id="WP_085384213.1">
    <property type="nucleotide sequence ID" value="NZ_NAFJ01000130.1"/>
</dbReference>
<dbReference type="InterPro" id="IPR009010">
    <property type="entry name" value="Asp_de-COase-like_dom_sf"/>
</dbReference>
<comment type="similarity">
    <text evidence="3">Belongs to the prokaryotic molybdopterin-containing oxidoreductase family.</text>
</comment>
<evidence type="ECO:0000256" key="1">
    <source>
        <dbReference type="ARBA" id="ARBA00001942"/>
    </source>
</evidence>
<accession>A0ABX3X5I5</accession>
<dbReference type="InterPro" id="IPR010046">
    <property type="entry name" value="Mopterin_OxRdtse_a_bac"/>
</dbReference>
<gene>
    <name evidence="13" type="ORF">BST63_12140</name>
</gene>
<dbReference type="Proteomes" id="UP000193884">
    <property type="component" value="Unassembled WGS sequence"/>
</dbReference>
<dbReference type="InterPro" id="IPR050123">
    <property type="entry name" value="Prok_molybdopt-oxidoreductase"/>
</dbReference>
<organism evidence="13 14">
    <name type="scientific">Bradyrhizobium canariense</name>
    <dbReference type="NCBI Taxonomy" id="255045"/>
    <lineage>
        <taxon>Bacteria</taxon>
        <taxon>Pseudomonadati</taxon>
        <taxon>Pseudomonadota</taxon>
        <taxon>Alphaproteobacteria</taxon>
        <taxon>Hyphomicrobiales</taxon>
        <taxon>Nitrobacteraceae</taxon>
        <taxon>Bradyrhizobium</taxon>
    </lineage>
</organism>
<feature type="domain" description="Molybdopterin oxidoreductase" evidence="11">
    <location>
        <begin position="117"/>
        <end position="494"/>
    </location>
</feature>
<evidence type="ECO:0000313" key="13">
    <source>
        <dbReference type="EMBL" id="OSJ30575.1"/>
    </source>
</evidence>
<dbReference type="PANTHER" id="PTHR43105:SF4">
    <property type="entry name" value="PROTEIN YDEP"/>
    <property type="match status" value="1"/>
</dbReference>
<dbReference type="EMBL" id="NAFK01000153">
    <property type="protein sequence ID" value="OSJ30575.1"/>
    <property type="molecule type" value="Genomic_DNA"/>
</dbReference>
<dbReference type="CDD" id="cd02787">
    <property type="entry name" value="MopB_CT_ydeP"/>
    <property type="match status" value="1"/>
</dbReference>
<keyword evidence="5" id="KW-0500">Molybdenum</keyword>
<evidence type="ECO:0000256" key="10">
    <source>
        <dbReference type="SAM" id="MobiDB-lite"/>
    </source>
</evidence>
<evidence type="ECO:0000256" key="7">
    <source>
        <dbReference type="ARBA" id="ARBA00023002"/>
    </source>
</evidence>